<sequence>MDAASAPVSGDGEWEICNDRGFIYKRRRHRLRQPAQAETGTSSSGDTEAEQRRCRRDLRRRCLLHLRDLFLKELDLFQPLSSGLVDLPLAMPTEAAPEASEAAAEPPPPDPGEDIRKPLIDSLLSQTEIQEAILRKLSESCDHLESLCREKEERLLESIVELPIWGSPRSLLLSLSE</sequence>
<comment type="caution">
    <text evidence="2">The sequence shown here is derived from an EMBL/GenBank/DDBJ whole genome shotgun (WGS) entry which is preliminary data.</text>
</comment>
<feature type="compositionally biased region" description="Polar residues" evidence="1">
    <location>
        <begin position="36"/>
        <end position="46"/>
    </location>
</feature>
<protein>
    <submittedName>
        <fullName evidence="2">Uncharacterized protein</fullName>
    </submittedName>
</protein>
<evidence type="ECO:0000256" key="1">
    <source>
        <dbReference type="SAM" id="MobiDB-lite"/>
    </source>
</evidence>
<dbReference type="PANTHER" id="PTHR35737">
    <property type="entry name" value="CRYPTIC LOCI REGULATOR"/>
    <property type="match status" value="1"/>
</dbReference>
<gene>
    <name evidence="2" type="ORF">ZIOFF_010162</name>
</gene>
<dbReference type="EMBL" id="JACMSC010000003">
    <property type="protein sequence ID" value="KAG6528025.1"/>
    <property type="molecule type" value="Genomic_DNA"/>
</dbReference>
<feature type="region of interest" description="Disordered" evidence="1">
    <location>
        <begin position="31"/>
        <end position="51"/>
    </location>
</feature>
<accession>A0A8J5I511</accession>
<reference evidence="2 3" key="1">
    <citation type="submission" date="2020-08" db="EMBL/GenBank/DDBJ databases">
        <title>Plant Genome Project.</title>
        <authorList>
            <person name="Zhang R.-G."/>
        </authorList>
    </citation>
    <scope>NUCLEOTIDE SEQUENCE [LARGE SCALE GENOMIC DNA]</scope>
    <source>
        <tissue evidence="2">Rhizome</tissue>
    </source>
</reference>
<feature type="region of interest" description="Disordered" evidence="1">
    <location>
        <begin position="95"/>
        <end position="115"/>
    </location>
</feature>
<dbReference type="PANTHER" id="PTHR35737:SF1">
    <property type="entry name" value="CRYPTIC LOCI REGULATOR"/>
    <property type="match status" value="1"/>
</dbReference>
<proteinExistence type="predicted"/>
<dbReference type="Proteomes" id="UP000734854">
    <property type="component" value="Unassembled WGS sequence"/>
</dbReference>
<evidence type="ECO:0000313" key="2">
    <source>
        <dbReference type="EMBL" id="KAG6528025.1"/>
    </source>
</evidence>
<feature type="compositionally biased region" description="Low complexity" evidence="1">
    <location>
        <begin position="95"/>
        <end position="104"/>
    </location>
</feature>
<dbReference type="AlphaFoldDB" id="A0A8J5I511"/>
<evidence type="ECO:0000313" key="3">
    <source>
        <dbReference type="Proteomes" id="UP000734854"/>
    </source>
</evidence>
<dbReference type="OrthoDB" id="1930051at2759"/>
<keyword evidence="3" id="KW-1185">Reference proteome</keyword>
<organism evidence="2 3">
    <name type="scientific">Zingiber officinale</name>
    <name type="common">Ginger</name>
    <name type="synonym">Amomum zingiber</name>
    <dbReference type="NCBI Taxonomy" id="94328"/>
    <lineage>
        <taxon>Eukaryota</taxon>
        <taxon>Viridiplantae</taxon>
        <taxon>Streptophyta</taxon>
        <taxon>Embryophyta</taxon>
        <taxon>Tracheophyta</taxon>
        <taxon>Spermatophyta</taxon>
        <taxon>Magnoliopsida</taxon>
        <taxon>Liliopsida</taxon>
        <taxon>Zingiberales</taxon>
        <taxon>Zingiberaceae</taxon>
        <taxon>Zingiber</taxon>
    </lineage>
</organism>
<name>A0A8J5I511_ZINOF</name>